<dbReference type="Proteomes" id="UP001219525">
    <property type="component" value="Unassembled WGS sequence"/>
</dbReference>
<keyword evidence="3" id="KW-1185">Reference proteome</keyword>
<feature type="region of interest" description="Disordered" evidence="1">
    <location>
        <begin position="416"/>
        <end position="436"/>
    </location>
</feature>
<comment type="caution">
    <text evidence="2">The sequence shown here is derived from an EMBL/GenBank/DDBJ whole genome shotgun (WGS) entry which is preliminary data.</text>
</comment>
<gene>
    <name evidence="2" type="ORF">GGX14DRAFT_564177</name>
</gene>
<proteinExistence type="predicted"/>
<feature type="region of interest" description="Disordered" evidence="1">
    <location>
        <begin position="151"/>
        <end position="183"/>
    </location>
</feature>
<sequence length="436" mass="46997">MDLDLDTTDLSQGKPQTPHAAAWRRRDRLATPRAAATAWRRPTPTGDALCRHLATRRPPGVAPRRRHVPGDVPRHRDRLVTPCADWRRPAPLPGDVPCTAAMPHTVAMPRRDASRRRVAPGDAPRRRLTMARASGHALCCHGLVAAAQRHLAPPRPPGARRRPTPDAATTAWQRPVPPSGDVATAWHRPVRRCGAPRCRDVPGDSPCRCLTTPRAATTACAAATTRRRAAPRRRLCTLAGACTGSLSTTLPPLHCNAPVLQRSAPPRTLVGACAVLFLTLSATCPLCHLPPALPAPCTARPLHCPCTAANAPRRTTARPRSHECARVRFPCPAPLLPCTTPARGRFRRRAAALHRPCMLPGVCAGLVSLPAAAALHNPARVLTPGAAVTSCRRPAPPAHAPMSVRRLVLDARHRCRPTPRRHSPWPAGKIQEMCHS</sequence>
<dbReference type="EMBL" id="JARJCW010000022">
    <property type="protein sequence ID" value="KAJ7213134.1"/>
    <property type="molecule type" value="Genomic_DNA"/>
</dbReference>
<feature type="region of interest" description="Disordered" evidence="1">
    <location>
        <begin position="1"/>
        <end position="28"/>
    </location>
</feature>
<organism evidence="2 3">
    <name type="scientific">Mycena pura</name>
    <dbReference type="NCBI Taxonomy" id="153505"/>
    <lineage>
        <taxon>Eukaryota</taxon>
        <taxon>Fungi</taxon>
        <taxon>Dikarya</taxon>
        <taxon>Basidiomycota</taxon>
        <taxon>Agaricomycotina</taxon>
        <taxon>Agaricomycetes</taxon>
        <taxon>Agaricomycetidae</taxon>
        <taxon>Agaricales</taxon>
        <taxon>Marasmiineae</taxon>
        <taxon>Mycenaceae</taxon>
        <taxon>Mycena</taxon>
    </lineage>
</organism>
<evidence type="ECO:0000256" key="1">
    <source>
        <dbReference type="SAM" id="MobiDB-lite"/>
    </source>
</evidence>
<protein>
    <submittedName>
        <fullName evidence="2">Uncharacterized protein</fullName>
    </submittedName>
</protein>
<evidence type="ECO:0000313" key="2">
    <source>
        <dbReference type="EMBL" id="KAJ7213134.1"/>
    </source>
</evidence>
<name>A0AAD6VIP5_9AGAR</name>
<reference evidence="2" key="1">
    <citation type="submission" date="2023-03" db="EMBL/GenBank/DDBJ databases">
        <title>Massive genome expansion in bonnet fungi (Mycena s.s.) driven by repeated elements and novel gene families across ecological guilds.</title>
        <authorList>
            <consortium name="Lawrence Berkeley National Laboratory"/>
            <person name="Harder C.B."/>
            <person name="Miyauchi S."/>
            <person name="Viragh M."/>
            <person name="Kuo A."/>
            <person name="Thoen E."/>
            <person name="Andreopoulos B."/>
            <person name="Lu D."/>
            <person name="Skrede I."/>
            <person name="Drula E."/>
            <person name="Henrissat B."/>
            <person name="Morin E."/>
            <person name="Kohler A."/>
            <person name="Barry K."/>
            <person name="LaButti K."/>
            <person name="Morin E."/>
            <person name="Salamov A."/>
            <person name="Lipzen A."/>
            <person name="Mereny Z."/>
            <person name="Hegedus B."/>
            <person name="Baldrian P."/>
            <person name="Stursova M."/>
            <person name="Weitz H."/>
            <person name="Taylor A."/>
            <person name="Grigoriev I.V."/>
            <person name="Nagy L.G."/>
            <person name="Martin F."/>
            <person name="Kauserud H."/>
        </authorList>
    </citation>
    <scope>NUCLEOTIDE SEQUENCE</scope>
    <source>
        <strain evidence="2">9144</strain>
    </source>
</reference>
<accession>A0AAD6VIP5</accession>
<evidence type="ECO:0000313" key="3">
    <source>
        <dbReference type="Proteomes" id="UP001219525"/>
    </source>
</evidence>
<dbReference type="AlphaFoldDB" id="A0AAD6VIP5"/>